<sequence>MTPPAPGNVRMERRAARPTEARHPEPEPVALLTQLPLVLGLVLLWCVLWRSAAPLTIITGTAIALIVVRMFYLPPVRFSGRVSIWYSFVLLCKTLWWLVESNFQMAWIAIRPQPAPTASIIAVRLRTHSDWLLTVCAEINMLVPGSVVVEVDRMRSIIYLHVLNGDNDDKVRQARAQSLRIEDAVVLALGNRNDIAAINHWRREHDQPALLASSRQLAHEDEVEAERLRREREWEASL</sequence>
<dbReference type="RefSeq" id="WP_083524429.1">
    <property type="nucleotide sequence ID" value="NZ_JBHUNF010000003.1"/>
</dbReference>
<comment type="caution">
    <text evidence="9">The sequence shown here is derived from an EMBL/GenBank/DDBJ whole genome shotgun (WGS) entry which is preliminary data.</text>
</comment>
<reference evidence="10" key="1">
    <citation type="journal article" date="2019" name="Int. J. Syst. Evol. Microbiol.">
        <title>The Global Catalogue of Microorganisms (GCM) 10K type strain sequencing project: providing services to taxonomists for standard genome sequencing and annotation.</title>
        <authorList>
            <consortium name="The Broad Institute Genomics Platform"/>
            <consortium name="The Broad Institute Genome Sequencing Center for Infectious Disease"/>
            <person name="Wu L."/>
            <person name="Ma J."/>
        </authorList>
    </citation>
    <scope>NUCLEOTIDE SEQUENCE [LARGE SCALE GENOMIC DNA]</scope>
    <source>
        <strain evidence="10">TISTR 1511</strain>
    </source>
</reference>
<keyword evidence="4 8" id="KW-0812">Transmembrane</keyword>
<dbReference type="PANTHER" id="PTHR34584:SF1">
    <property type="entry name" value="NA(+)_H(+) ANTIPORTER SUBUNIT E1"/>
    <property type="match status" value="1"/>
</dbReference>
<evidence type="ECO:0000256" key="8">
    <source>
        <dbReference type="SAM" id="Phobius"/>
    </source>
</evidence>
<protein>
    <submittedName>
        <fullName evidence="9">Na+/H+ antiporter subunit E</fullName>
    </submittedName>
</protein>
<keyword evidence="5 8" id="KW-1133">Transmembrane helix</keyword>
<evidence type="ECO:0000256" key="1">
    <source>
        <dbReference type="ARBA" id="ARBA00004651"/>
    </source>
</evidence>
<proteinExistence type="inferred from homology"/>
<keyword evidence="6 8" id="KW-0472">Membrane</keyword>
<feature type="region of interest" description="Disordered" evidence="7">
    <location>
        <begin position="1"/>
        <end position="22"/>
    </location>
</feature>
<evidence type="ECO:0000313" key="10">
    <source>
        <dbReference type="Proteomes" id="UP001597453"/>
    </source>
</evidence>
<evidence type="ECO:0000256" key="6">
    <source>
        <dbReference type="ARBA" id="ARBA00023136"/>
    </source>
</evidence>
<gene>
    <name evidence="9" type="ORF">ACFSUQ_04950</name>
</gene>
<evidence type="ECO:0000256" key="2">
    <source>
        <dbReference type="ARBA" id="ARBA00006228"/>
    </source>
</evidence>
<name>A0ABW5RJH4_9MICO</name>
<feature type="transmembrane region" description="Helical" evidence="8">
    <location>
        <begin position="78"/>
        <end position="99"/>
    </location>
</feature>
<evidence type="ECO:0000256" key="4">
    <source>
        <dbReference type="ARBA" id="ARBA00022692"/>
    </source>
</evidence>
<organism evidence="9 10">
    <name type="scientific">Gulosibacter bifidus</name>
    <dbReference type="NCBI Taxonomy" id="272239"/>
    <lineage>
        <taxon>Bacteria</taxon>
        <taxon>Bacillati</taxon>
        <taxon>Actinomycetota</taxon>
        <taxon>Actinomycetes</taxon>
        <taxon>Micrococcales</taxon>
        <taxon>Microbacteriaceae</taxon>
        <taxon>Gulosibacter</taxon>
    </lineage>
</organism>
<comment type="similarity">
    <text evidence="2">Belongs to the CPA3 antiporters (TC 2.A.63) subunit E family.</text>
</comment>
<dbReference type="NCBIfam" id="NF006521">
    <property type="entry name" value="PRK08965.1-5"/>
    <property type="match status" value="1"/>
</dbReference>
<dbReference type="Pfam" id="PF01899">
    <property type="entry name" value="MNHE"/>
    <property type="match status" value="1"/>
</dbReference>
<dbReference type="Proteomes" id="UP001597453">
    <property type="component" value="Unassembled WGS sequence"/>
</dbReference>
<keyword evidence="3" id="KW-1003">Cell membrane</keyword>
<comment type="subcellular location">
    <subcellularLocation>
        <location evidence="1">Cell membrane</location>
        <topology evidence="1">Multi-pass membrane protein</topology>
    </subcellularLocation>
</comment>
<feature type="compositionally biased region" description="Basic and acidic residues" evidence="7">
    <location>
        <begin position="10"/>
        <end position="22"/>
    </location>
</feature>
<dbReference type="PANTHER" id="PTHR34584">
    <property type="entry name" value="NA(+)/H(+) ANTIPORTER SUBUNIT E1"/>
    <property type="match status" value="1"/>
</dbReference>
<evidence type="ECO:0000256" key="3">
    <source>
        <dbReference type="ARBA" id="ARBA00022475"/>
    </source>
</evidence>
<dbReference type="EMBL" id="JBHUNF010000003">
    <property type="protein sequence ID" value="MFD2674649.1"/>
    <property type="molecule type" value="Genomic_DNA"/>
</dbReference>
<accession>A0ABW5RJH4</accession>
<feature type="transmembrane region" description="Helical" evidence="8">
    <location>
        <begin position="55"/>
        <end position="72"/>
    </location>
</feature>
<keyword evidence="10" id="KW-1185">Reference proteome</keyword>
<dbReference type="InterPro" id="IPR002758">
    <property type="entry name" value="Cation_antiport_E"/>
</dbReference>
<evidence type="ECO:0000256" key="5">
    <source>
        <dbReference type="ARBA" id="ARBA00022989"/>
    </source>
</evidence>
<evidence type="ECO:0000256" key="7">
    <source>
        <dbReference type="SAM" id="MobiDB-lite"/>
    </source>
</evidence>
<feature type="transmembrane region" description="Helical" evidence="8">
    <location>
        <begin position="29"/>
        <end position="48"/>
    </location>
</feature>
<evidence type="ECO:0000313" key="9">
    <source>
        <dbReference type="EMBL" id="MFD2674649.1"/>
    </source>
</evidence>